<dbReference type="SMART" id="SM00530">
    <property type="entry name" value="HTH_XRE"/>
    <property type="match status" value="1"/>
</dbReference>
<dbReference type="Gene3D" id="1.10.260.40">
    <property type="entry name" value="lambda repressor-like DNA-binding domains"/>
    <property type="match status" value="1"/>
</dbReference>
<dbReference type="Gene3D" id="3.30.450.180">
    <property type="match status" value="1"/>
</dbReference>
<proteinExistence type="predicted"/>
<accession>A0ABW3XT83</accession>
<feature type="domain" description="HTH cro/C1-type" evidence="1">
    <location>
        <begin position="34"/>
        <end position="81"/>
    </location>
</feature>
<dbReference type="PANTHER" id="PTHR35010">
    <property type="entry name" value="BLL4672 PROTEIN-RELATED"/>
    <property type="match status" value="1"/>
</dbReference>
<dbReference type="RefSeq" id="WP_381330898.1">
    <property type="nucleotide sequence ID" value="NZ_JBHTMM010000139.1"/>
</dbReference>
<evidence type="ECO:0000313" key="2">
    <source>
        <dbReference type="EMBL" id="MFD1312816.1"/>
    </source>
</evidence>
<dbReference type="EMBL" id="JBHTMM010000139">
    <property type="protein sequence ID" value="MFD1312816.1"/>
    <property type="molecule type" value="Genomic_DNA"/>
</dbReference>
<name>A0ABW3XT83_9ACTN</name>
<dbReference type="Proteomes" id="UP001597058">
    <property type="component" value="Unassembled WGS sequence"/>
</dbReference>
<dbReference type="Pfam" id="PF17765">
    <property type="entry name" value="MLTR_LBD"/>
    <property type="match status" value="1"/>
</dbReference>
<reference evidence="3" key="1">
    <citation type="journal article" date="2019" name="Int. J. Syst. Evol. Microbiol.">
        <title>The Global Catalogue of Microorganisms (GCM) 10K type strain sequencing project: providing services to taxonomists for standard genome sequencing and annotation.</title>
        <authorList>
            <consortium name="The Broad Institute Genomics Platform"/>
            <consortium name="The Broad Institute Genome Sequencing Center for Infectious Disease"/>
            <person name="Wu L."/>
            <person name="Ma J."/>
        </authorList>
    </citation>
    <scope>NUCLEOTIDE SEQUENCE [LARGE SCALE GENOMIC DNA]</scope>
    <source>
        <strain evidence="3">CGMCC 4.7020</strain>
    </source>
</reference>
<dbReference type="Pfam" id="PF13560">
    <property type="entry name" value="HTH_31"/>
    <property type="match status" value="1"/>
</dbReference>
<dbReference type="PANTHER" id="PTHR35010:SF2">
    <property type="entry name" value="BLL4672 PROTEIN"/>
    <property type="match status" value="1"/>
</dbReference>
<dbReference type="SUPFAM" id="SSF47413">
    <property type="entry name" value="lambda repressor-like DNA-binding domains"/>
    <property type="match status" value="1"/>
</dbReference>
<gene>
    <name evidence="2" type="ORF">ACFQ5X_44535</name>
</gene>
<dbReference type="PROSITE" id="PS50943">
    <property type="entry name" value="HTH_CROC1"/>
    <property type="match status" value="1"/>
</dbReference>
<dbReference type="InterPro" id="IPR041413">
    <property type="entry name" value="MLTR_LBD"/>
</dbReference>
<protein>
    <submittedName>
        <fullName evidence="2">Helix-turn-helix transcriptional regulator</fullName>
    </submittedName>
</protein>
<evidence type="ECO:0000259" key="1">
    <source>
        <dbReference type="PROSITE" id="PS50943"/>
    </source>
</evidence>
<dbReference type="InterPro" id="IPR001387">
    <property type="entry name" value="Cro/C1-type_HTH"/>
</dbReference>
<dbReference type="CDD" id="cd00093">
    <property type="entry name" value="HTH_XRE"/>
    <property type="match status" value="1"/>
</dbReference>
<comment type="caution">
    <text evidence="2">The sequence shown here is derived from an EMBL/GenBank/DDBJ whole genome shotgun (WGS) entry which is preliminary data.</text>
</comment>
<dbReference type="InterPro" id="IPR010982">
    <property type="entry name" value="Lambda_DNA-bd_dom_sf"/>
</dbReference>
<evidence type="ECO:0000313" key="3">
    <source>
        <dbReference type="Proteomes" id="UP001597058"/>
    </source>
</evidence>
<organism evidence="2 3">
    <name type="scientific">Streptomyces kaempferi</name>
    <dbReference type="NCBI Taxonomy" id="333725"/>
    <lineage>
        <taxon>Bacteria</taxon>
        <taxon>Bacillati</taxon>
        <taxon>Actinomycetota</taxon>
        <taxon>Actinomycetes</taxon>
        <taxon>Kitasatosporales</taxon>
        <taxon>Streptomycetaceae</taxon>
        <taxon>Streptomyces</taxon>
    </lineage>
</organism>
<sequence length="272" mass="29614">MSANHLGNYLRARRDLVDPKDVGLPGGGRRRVPGLRREEVALLAGISSEYYLRLEQGRDQNPSPPVLDALARVLQLDLDATRHLHTLATPAPRHFSPPPDERVTLGIQQLINTSWAGTPAVVLNRYMDVLAANPLAIALSPSNQPGTNAIRSAFLDPRVRSLYLNWGEMTIRAVASLRALIGPDGSDPSIVELVNELSAGSETFRRLWARHDVSPRGTGTSHMDHPQAGRLELRYERLLLAGTDGQLLVVHHADPGSPSAQKLAQLATTLST</sequence>
<keyword evidence="3" id="KW-1185">Reference proteome</keyword>